<reference evidence="8 9" key="1">
    <citation type="submission" date="2018-05" db="EMBL/GenBank/DDBJ databases">
        <title>Complete genome sequence of Massilia oculi sp. nov. CCUG 43427T (=DSM 26321T), the type strain of M. oculi, and comparison with genome sequences of other Massilia strains.</title>
        <authorList>
            <person name="Zhu B."/>
        </authorList>
    </citation>
    <scope>NUCLEOTIDE SEQUENCE [LARGE SCALE GENOMIC DNA]</scope>
    <source>
        <strain evidence="8 9">CCUG 43427</strain>
    </source>
</reference>
<evidence type="ECO:0000313" key="8">
    <source>
        <dbReference type="EMBL" id="AWL07790.1"/>
    </source>
</evidence>
<dbReference type="GO" id="GO:0042597">
    <property type="term" value="C:periplasmic space"/>
    <property type="evidence" value="ECO:0007669"/>
    <property type="project" value="UniProtKB-SubCell"/>
</dbReference>
<sequence length="106" mass="11007">MKEKTAAAFDRTREMASNAAHKVENATERAGAKTARVASDGTITAKVKAGLVTDPVLKGMEINVDTEGGVVMLSGFVESKAEADKAMQVAKGVDGVTNVKSAIKVK</sequence>
<dbReference type="KEGG" id="mtim:DIR46_18705"/>
<dbReference type="Proteomes" id="UP000245820">
    <property type="component" value="Chromosome"/>
</dbReference>
<gene>
    <name evidence="8" type="ORF">DIR46_18705</name>
</gene>
<dbReference type="PROSITE" id="PS50914">
    <property type="entry name" value="BON"/>
    <property type="match status" value="1"/>
</dbReference>
<evidence type="ECO:0000256" key="5">
    <source>
        <dbReference type="ARBA" id="ARBA00070588"/>
    </source>
</evidence>
<feature type="domain" description="BON" evidence="7">
    <location>
        <begin position="39"/>
        <end position="106"/>
    </location>
</feature>
<dbReference type="InterPro" id="IPR014004">
    <property type="entry name" value="Transpt-assoc_nodulatn_dom_bac"/>
</dbReference>
<dbReference type="PANTHER" id="PTHR34606">
    <property type="entry name" value="BON DOMAIN-CONTAINING PROTEIN"/>
    <property type="match status" value="1"/>
</dbReference>
<keyword evidence="3" id="KW-0677">Repeat</keyword>
<dbReference type="InterPro" id="IPR051686">
    <property type="entry name" value="Lipoprotein_DolP"/>
</dbReference>
<feature type="region of interest" description="Disordered" evidence="6">
    <location>
        <begin position="1"/>
        <end position="33"/>
    </location>
</feature>
<dbReference type="EMBL" id="CP029343">
    <property type="protein sequence ID" value="AWL07790.1"/>
    <property type="molecule type" value="Genomic_DNA"/>
</dbReference>
<dbReference type="Pfam" id="PF04972">
    <property type="entry name" value="BON"/>
    <property type="match status" value="1"/>
</dbReference>
<keyword evidence="9" id="KW-1185">Reference proteome</keyword>
<comment type="subcellular location">
    <subcellularLocation>
        <location evidence="1">Periplasm</location>
    </subcellularLocation>
</comment>
<evidence type="ECO:0000256" key="2">
    <source>
        <dbReference type="ARBA" id="ARBA00022729"/>
    </source>
</evidence>
<proteinExistence type="predicted"/>
<organism evidence="8 9">
    <name type="scientific">Massilia oculi</name>
    <dbReference type="NCBI Taxonomy" id="945844"/>
    <lineage>
        <taxon>Bacteria</taxon>
        <taxon>Pseudomonadati</taxon>
        <taxon>Pseudomonadota</taxon>
        <taxon>Betaproteobacteria</taxon>
        <taxon>Burkholderiales</taxon>
        <taxon>Oxalobacteraceae</taxon>
        <taxon>Telluria group</taxon>
        <taxon>Massilia</taxon>
    </lineage>
</organism>
<keyword evidence="2" id="KW-0732">Signal</keyword>
<accession>A0A2S2DQW6</accession>
<evidence type="ECO:0000313" key="9">
    <source>
        <dbReference type="Proteomes" id="UP000245820"/>
    </source>
</evidence>
<evidence type="ECO:0000256" key="4">
    <source>
        <dbReference type="ARBA" id="ARBA00022764"/>
    </source>
</evidence>
<dbReference type="SMART" id="SM00749">
    <property type="entry name" value="BON"/>
    <property type="match status" value="1"/>
</dbReference>
<dbReference type="FunFam" id="3.30.1340.30:FF:000001">
    <property type="entry name" value="Molecular chaperone OsmY"/>
    <property type="match status" value="1"/>
</dbReference>
<evidence type="ECO:0000256" key="3">
    <source>
        <dbReference type="ARBA" id="ARBA00022737"/>
    </source>
</evidence>
<dbReference type="PANTHER" id="PTHR34606:SF16">
    <property type="entry name" value="BON DOMAIN-CONTAINING PROTEIN"/>
    <property type="match status" value="1"/>
</dbReference>
<protein>
    <recommendedName>
        <fullName evidence="5">Osmotically-inducible protein Y</fullName>
    </recommendedName>
</protein>
<dbReference type="AlphaFoldDB" id="A0A2S2DQW6"/>
<dbReference type="OrthoDB" id="8560732at2"/>
<name>A0A2S2DQW6_9BURK</name>
<dbReference type="InterPro" id="IPR007055">
    <property type="entry name" value="BON_dom"/>
</dbReference>
<feature type="compositionally biased region" description="Basic and acidic residues" evidence="6">
    <location>
        <begin position="21"/>
        <end position="31"/>
    </location>
</feature>
<feature type="compositionally biased region" description="Basic and acidic residues" evidence="6">
    <location>
        <begin position="1"/>
        <end position="14"/>
    </location>
</feature>
<evidence type="ECO:0000259" key="7">
    <source>
        <dbReference type="PROSITE" id="PS50914"/>
    </source>
</evidence>
<dbReference type="Gene3D" id="3.30.1340.30">
    <property type="match status" value="1"/>
</dbReference>
<evidence type="ECO:0000256" key="6">
    <source>
        <dbReference type="SAM" id="MobiDB-lite"/>
    </source>
</evidence>
<keyword evidence="4" id="KW-0574">Periplasm</keyword>
<evidence type="ECO:0000256" key="1">
    <source>
        <dbReference type="ARBA" id="ARBA00004418"/>
    </source>
</evidence>